<proteinExistence type="inferred from homology"/>
<dbReference type="GO" id="GO:0005737">
    <property type="term" value="C:cytoplasm"/>
    <property type="evidence" value="ECO:0007669"/>
    <property type="project" value="TreeGrafter"/>
</dbReference>
<dbReference type="EMBL" id="AE016958">
    <property type="protein sequence ID" value="AAS06279.1"/>
    <property type="molecule type" value="Genomic_DNA"/>
</dbReference>
<evidence type="ECO:0000256" key="1">
    <source>
        <dbReference type="ARBA" id="ARBA00005896"/>
    </source>
</evidence>
<gene>
    <name evidence="7" type="ordered locus">MAP_3729</name>
</gene>
<keyword evidence="3" id="KW-0223">Dioxygenase</keyword>
<dbReference type="eggNOG" id="COG2175">
    <property type="taxonomic scope" value="Bacteria"/>
</dbReference>
<dbReference type="SMR" id="Q73TI9"/>
<keyword evidence="8" id="KW-1185">Reference proteome</keyword>
<keyword evidence="5" id="KW-0408">Iron</keyword>
<keyword evidence="2" id="KW-0479">Metal-binding</keyword>
<evidence type="ECO:0000256" key="2">
    <source>
        <dbReference type="ARBA" id="ARBA00022723"/>
    </source>
</evidence>
<evidence type="ECO:0000259" key="6">
    <source>
        <dbReference type="Pfam" id="PF02668"/>
    </source>
</evidence>
<evidence type="ECO:0000313" key="7">
    <source>
        <dbReference type="EMBL" id="AAS06279.1"/>
    </source>
</evidence>
<feature type="domain" description="TauD/TfdA-like" evidence="6">
    <location>
        <begin position="6"/>
        <end position="245"/>
    </location>
</feature>
<dbReference type="STRING" id="262316.MAP_3729"/>
<dbReference type="RefSeq" id="WP_003873995.1">
    <property type="nucleotide sequence ID" value="NC_002944.2"/>
</dbReference>
<dbReference type="Proteomes" id="UP000000580">
    <property type="component" value="Chromosome"/>
</dbReference>
<sequence>MPLSLRPAAALFGAEIGGIDLRAPLTREQRDELQRLLQRYRVLFFRGQQLSTAHQIEFAEAFGPILIFRSVVPADPQHPGVHNVDGSTVGWHLDASGLIEPPVASVLRAVEIPDRGGDTVWADGMAAYDGMPDDLKSRLEGLSATHTAPNQHPLVAHPLVSHHPDIGRRYLNINLAPWVDTRILGMSTSHSSALVEQLRAHHLRSDYQLRFRWSAGAVVLWDNRGMQHTGIRDYGDDTRRRLQRICIAHFTEGVTGRA</sequence>
<organism evidence="7 8">
    <name type="scientific">Mycolicibacterium paratuberculosis (strain ATCC BAA-968 / K-10)</name>
    <name type="common">Mycobacterium paratuberculosis</name>
    <dbReference type="NCBI Taxonomy" id="262316"/>
    <lineage>
        <taxon>Bacteria</taxon>
        <taxon>Bacillati</taxon>
        <taxon>Actinomycetota</taxon>
        <taxon>Actinomycetes</taxon>
        <taxon>Mycobacteriales</taxon>
        <taxon>Mycobacteriaceae</taxon>
        <taxon>Mycobacterium</taxon>
        <taxon>Mycobacterium avium complex (MAC)</taxon>
    </lineage>
</organism>
<dbReference type="AlphaFoldDB" id="Q73TI9"/>
<comment type="similarity">
    <text evidence="1">Belongs to the TfdA dioxygenase family.</text>
</comment>
<accession>Q73TI9</accession>
<dbReference type="KEGG" id="mpa:MAP_3729"/>
<dbReference type="PANTHER" id="PTHR30468">
    <property type="entry name" value="ALPHA-KETOGLUTARATE-DEPENDENT SULFONATE DIOXYGENASE"/>
    <property type="match status" value="1"/>
</dbReference>
<evidence type="ECO:0000256" key="4">
    <source>
        <dbReference type="ARBA" id="ARBA00023002"/>
    </source>
</evidence>
<dbReference type="GO" id="GO:0046872">
    <property type="term" value="F:metal ion binding"/>
    <property type="evidence" value="ECO:0007669"/>
    <property type="project" value="UniProtKB-KW"/>
</dbReference>
<dbReference type="InterPro" id="IPR003819">
    <property type="entry name" value="TauD/TfdA-like"/>
</dbReference>
<dbReference type="SUPFAM" id="SSF51197">
    <property type="entry name" value="Clavaminate synthase-like"/>
    <property type="match status" value="1"/>
</dbReference>
<reference evidence="7 8" key="1">
    <citation type="journal article" date="2005" name="Proc. Natl. Acad. Sci. U.S.A.">
        <title>The complete genome sequence of Mycobacterium avium subspecies paratuberculosis.</title>
        <authorList>
            <person name="Li L."/>
            <person name="Bannantine J.P."/>
            <person name="Zhang Q."/>
            <person name="Amonsin A."/>
            <person name="May B.J."/>
            <person name="Alt D."/>
            <person name="Banerji N."/>
            <person name="Kanjilal S."/>
            <person name="Kapur V."/>
        </authorList>
    </citation>
    <scope>NUCLEOTIDE SEQUENCE [LARGE SCALE GENOMIC DNA]</scope>
    <source>
        <strain evidence="8">ATCC BAA-968 / K-10</strain>
    </source>
</reference>
<dbReference type="HOGENOM" id="CLU_036005_2_1_11"/>
<name>Q73TI9_MYCPA</name>
<dbReference type="PATRIC" id="fig|262316.17.peg.3972"/>
<keyword evidence="4" id="KW-0560">Oxidoreductase</keyword>
<dbReference type="GO" id="GO:0016706">
    <property type="term" value="F:2-oxoglutarate-dependent dioxygenase activity"/>
    <property type="evidence" value="ECO:0007669"/>
    <property type="project" value="TreeGrafter"/>
</dbReference>
<protein>
    <recommendedName>
        <fullName evidence="6">TauD/TfdA-like domain-containing protein</fullName>
    </recommendedName>
</protein>
<dbReference type="Pfam" id="PF02668">
    <property type="entry name" value="TauD"/>
    <property type="match status" value="1"/>
</dbReference>
<dbReference type="InterPro" id="IPR051323">
    <property type="entry name" value="AtsK-like"/>
</dbReference>
<evidence type="ECO:0000256" key="3">
    <source>
        <dbReference type="ARBA" id="ARBA00022964"/>
    </source>
</evidence>
<evidence type="ECO:0000256" key="5">
    <source>
        <dbReference type="ARBA" id="ARBA00023004"/>
    </source>
</evidence>
<dbReference type="InterPro" id="IPR042098">
    <property type="entry name" value="TauD-like_sf"/>
</dbReference>
<evidence type="ECO:0000313" key="8">
    <source>
        <dbReference type="Proteomes" id="UP000000580"/>
    </source>
</evidence>
<dbReference type="PANTHER" id="PTHR30468:SF1">
    <property type="entry name" value="ALPHA-KETOGLUTARATE-DEPENDENT SULFONATE DIOXYGENASE"/>
    <property type="match status" value="1"/>
</dbReference>
<dbReference type="Gene3D" id="3.60.130.10">
    <property type="entry name" value="Clavaminate synthase-like"/>
    <property type="match status" value="1"/>
</dbReference>